<dbReference type="GeneID" id="114240969"/>
<keyword evidence="1" id="KW-1185">Reference proteome</keyword>
<sequence>MSFRRLMSAVRSAREAIANSAPLADRLLKSLLSVVVILCIAVSSPPPASAKPFAISFPAGWSLAGFVGSVGARADEPQRKEPAAGVKPYTGRRISNDTLRMIYYHDQTVAVVELGTNKLLLNCELIET</sequence>
<evidence type="ECO:0000313" key="2">
    <source>
        <dbReference type="RefSeq" id="XP_028027475.1"/>
    </source>
</evidence>
<protein>
    <submittedName>
        <fullName evidence="2">Uncharacterized protein LOC114240969</fullName>
    </submittedName>
</protein>
<gene>
    <name evidence="2" type="primary">LOC114240969</name>
</gene>
<name>A0A6J2JDC0_BOMMA</name>
<reference evidence="2" key="1">
    <citation type="submission" date="2025-08" db="UniProtKB">
        <authorList>
            <consortium name="RefSeq"/>
        </authorList>
    </citation>
    <scope>IDENTIFICATION</scope>
    <source>
        <tissue evidence="2">Silk gland</tissue>
    </source>
</reference>
<dbReference type="RefSeq" id="XP_028027475.1">
    <property type="nucleotide sequence ID" value="XM_028171674.1"/>
</dbReference>
<dbReference type="OrthoDB" id="6501032at2759"/>
<accession>A0A6J2JDC0</accession>
<proteinExistence type="predicted"/>
<dbReference type="KEGG" id="bman:114240969"/>
<evidence type="ECO:0000313" key="1">
    <source>
        <dbReference type="Proteomes" id="UP000504629"/>
    </source>
</evidence>
<dbReference type="AlphaFoldDB" id="A0A6J2JDC0"/>
<dbReference type="Proteomes" id="UP000504629">
    <property type="component" value="Unplaced"/>
</dbReference>
<organism evidence="1 2">
    <name type="scientific">Bombyx mandarina</name>
    <name type="common">Wild silk moth</name>
    <name type="synonym">Wild silkworm</name>
    <dbReference type="NCBI Taxonomy" id="7092"/>
    <lineage>
        <taxon>Eukaryota</taxon>
        <taxon>Metazoa</taxon>
        <taxon>Ecdysozoa</taxon>
        <taxon>Arthropoda</taxon>
        <taxon>Hexapoda</taxon>
        <taxon>Insecta</taxon>
        <taxon>Pterygota</taxon>
        <taxon>Neoptera</taxon>
        <taxon>Endopterygota</taxon>
        <taxon>Lepidoptera</taxon>
        <taxon>Glossata</taxon>
        <taxon>Ditrysia</taxon>
        <taxon>Bombycoidea</taxon>
        <taxon>Bombycidae</taxon>
        <taxon>Bombycinae</taxon>
        <taxon>Bombyx</taxon>
    </lineage>
</organism>